<evidence type="ECO:0000313" key="5">
    <source>
        <dbReference type="EMBL" id="KAJ5192590.1"/>
    </source>
</evidence>
<dbReference type="PANTHER" id="PTHR46910:SF25">
    <property type="entry name" value="ABC-TRANSPORTER-REGULATING TRANSCRIPTION FACTOR"/>
    <property type="match status" value="1"/>
</dbReference>
<dbReference type="GO" id="GO:0006351">
    <property type="term" value="P:DNA-templated transcription"/>
    <property type="evidence" value="ECO:0007669"/>
    <property type="project" value="InterPro"/>
</dbReference>
<evidence type="ECO:0000313" key="6">
    <source>
        <dbReference type="Proteomes" id="UP001150942"/>
    </source>
</evidence>
<keyword evidence="1" id="KW-0805">Transcription regulation</keyword>
<dbReference type="GO" id="GO:0000981">
    <property type="term" value="F:DNA-binding transcription factor activity, RNA polymerase II-specific"/>
    <property type="evidence" value="ECO:0007669"/>
    <property type="project" value="InterPro"/>
</dbReference>
<name>A0A9W9J909_9EURO</name>
<reference evidence="5" key="1">
    <citation type="submission" date="2022-11" db="EMBL/GenBank/DDBJ databases">
        <authorList>
            <person name="Petersen C."/>
        </authorList>
    </citation>
    <scope>NUCLEOTIDE SEQUENCE</scope>
    <source>
        <strain evidence="5">IBT 20477</strain>
    </source>
</reference>
<keyword evidence="6" id="KW-1185">Reference proteome</keyword>
<proteinExistence type="predicted"/>
<dbReference type="Pfam" id="PF04082">
    <property type="entry name" value="Fungal_trans"/>
    <property type="match status" value="1"/>
</dbReference>
<dbReference type="CDD" id="cd12148">
    <property type="entry name" value="fungal_TF_MHR"/>
    <property type="match status" value="1"/>
</dbReference>
<dbReference type="PANTHER" id="PTHR46910">
    <property type="entry name" value="TRANSCRIPTION FACTOR PDR1"/>
    <property type="match status" value="1"/>
</dbReference>
<dbReference type="EMBL" id="JAPQKQ010000006">
    <property type="protein sequence ID" value="KAJ5192590.1"/>
    <property type="molecule type" value="Genomic_DNA"/>
</dbReference>
<dbReference type="OrthoDB" id="39175at2759"/>
<keyword evidence="2" id="KW-0804">Transcription</keyword>
<dbReference type="CDD" id="cd00067">
    <property type="entry name" value="GAL4"/>
    <property type="match status" value="1"/>
</dbReference>
<gene>
    <name evidence="5" type="ORF">N7449_008732</name>
</gene>
<dbReference type="GO" id="GO:0003677">
    <property type="term" value="F:DNA binding"/>
    <property type="evidence" value="ECO:0007669"/>
    <property type="project" value="InterPro"/>
</dbReference>
<feature type="domain" description="Xylanolytic transcriptional activator regulatory" evidence="4">
    <location>
        <begin position="314"/>
        <end position="385"/>
    </location>
</feature>
<sequence length="703" mass="78922">MSENGTEASENMTCKTCDQCRSRKVRCISTLISPFGLGNVDCNCIYRLVPPGQRIRCTNCIKRKETCHFPPSKRKLRKCAPEPNHATPSQHQGPLFEPSSEQICIQTSLPPVFLDQMLENHGTTGVFRDTNPLLRAPDHDVTSSSLAFFSERRIQSLSQQLGNDRLNQLVETIESIIRSRLLAQGPSSLPISFKHPSDIEQVLPDKIRLYTDSYFNQLHPTYPFLDRHAFEDKVFGPNLSEDLCANSAFSALYHAILALGCQYHEGGAFNPGNGKAWKLFQVSLGLVSDILMPQGTLMGLQSIFTMTTCCLQIDEVLLMEATRMAQGLGYHRALATGDQRHKNTCHRTFWVLYYMEKQISFHGNKSSMISDYDIGCPIPDVPESVFGEYNWFLSAIKFGRILSQAYTCVFSVSAAFQTTEARHIAIDEIETRLEKWRTAVPVGFRPGMPLLDPNCLSSFFPQPSFKMIVLHTNFSYYALTIALSRLNVSVSRQPLSLRQEKSKRLLMYTARAIVEGSKNVDIAAHTPNFILAVLPLAALFILFDFIVHNPTHPETRNNLALLDVAAGHFSLLDYKSGGFLPGSILTEFAHIARQFVKDFETNQLRPPQQEPTDMGSSITGFTSVDTEISMQPNETNSSDNNNTGLQVNMIESWSPRDFLNYPITPETTLHGLPENPRTTQYNIHTLFGFMVPEFGHDQPMGGR</sequence>
<protein>
    <submittedName>
        <fullName evidence="5">Fungal-specific transcription factor domain-containing protein</fullName>
    </submittedName>
</protein>
<evidence type="ECO:0000259" key="4">
    <source>
        <dbReference type="SMART" id="SM00906"/>
    </source>
</evidence>
<dbReference type="SMART" id="SM00906">
    <property type="entry name" value="Fungal_trans"/>
    <property type="match status" value="1"/>
</dbReference>
<dbReference type="GO" id="GO:0008270">
    <property type="term" value="F:zinc ion binding"/>
    <property type="evidence" value="ECO:0007669"/>
    <property type="project" value="InterPro"/>
</dbReference>
<evidence type="ECO:0000256" key="2">
    <source>
        <dbReference type="ARBA" id="ARBA00023163"/>
    </source>
</evidence>
<organism evidence="5 6">
    <name type="scientific">Penicillium cf. viridicatum</name>
    <dbReference type="NCBI Taxonomy" id="2972119"/>
    <lineage>
        <taxon>Eukaryota</taxon>
        <taxon>Fungi</taxon>
        <taxon>Dikarya</taxon>
        <taxon>Ascomycota</taxon>
        <taxon>Pezizomycotina</taxon>
        <taxon>Eurotiomycetes</taxon>
        <taxon>Eurotiomycetidae</taxon>
        <taxon>Eurotiales</taxon>
        <taxon>Aspergillaceae</taxon>
        <taxon>Penicillium</taxon>
    </lineage>
</organism>
<dbReference type="InterPro" id="IPR050987">
    <property type="entry name" value="AtrR-like"/>
</dbReference>
<evidence type="ECO:0000256" key="1">
    <source>
        <dbReference type="ARBA" id="ARBA00023015"/>
    </source>
</evidence>
<evidence type="ECO:0000256" key="3">
    <source>
        <dbReference type="ARBA" id="ARBA00023242"/>
    </source>
</evidence>
<dbReference type="Proteomes" id="UP001150942">
    <property type="component" value="Unassembled WGS sequence"/>
</dbReference>
<comment type="caution">
    <text evidence="5">The sequence shown here is derived from an EMBL/GenBank/DDBJ whole genome shotgun (WGS) entry which is preliminary data.</text>
</comment>
<reference evidence="5" key="2">
    <citation type="journal article" date="2023" name="IMA Fungus">
        <title>Comparative genomic study of the Penicillium genus elucidates a diverse pangenome and 15 lateral gene transfer events.</title>
        <authorList>
            <person name="Petersen C."/>
            <person name="Sorensen T."/>
            <person name="Nielsen M.R."/>
            <person name="Sondergaard T.E."/>
            <person name="Sorensen J.L."/>
            <person name="Fitzpatrick D.A."/>
            <person name="Frisvad J.C."/>
            <person name="Nielsen K.L."/>
        </authorList>
    </citation>
    <scope>NUCLEOTIDE SEQUENCE</scope>
    <source>
        <strain evidence="5">IBT 20477</strain>
    </source>
</reference>
<dbReference type="InterPro" id="IPR007219">
    <property type="entry name" value="XnlR_reg_dom"/>
</dbReference>
<accession>A0A9W9J909</accession>
<keyword evidence="3" id="KW-0539">Nucleus</keyword>
<dbReference type="InterPro" id="IPR001138">
    <property type="entry name" value="Zn2Cys6_DnaBD"/>
</dbReference>
<dbReference type="AlphaFoldDB" id="A0A9W9J909"/>